<evidence type="ECO:0000256" key="1">
    <source>
        <dbReference type="ARBA" id="ARBA00004323"/>
    </source>
</evidence>
<comment type="subcellular location">
    <subcellularLocation>
        <location evidence="2">Endoplasmic reticulum membrane</location>
        <topology evidence="2">Single-pass type II membrane protein</topology>
    </subcellularLocation>
    <subcellularLocation>
        <location evidence="1">Golgi apparatus membrane</location>
        <topology evidence="1">Single-pass type II membrane protein</topology>
    </subcellularLocation>
</comment>
<keyword evidence="8" id="KW-0735">Signal-anchor</keyword>
<keyword evidence="13" id="KW-0325">Glycoprotein</keyword>
<evidence type="ECO:0000313" key="15">
    <source>
        <dbReference type="EMBL" id="MCJ8211975.1"/>
    </source>
</evidence>
<dbReference type="GO" id="GO:0030158">
    <property type="term" value="F:protein xylosyltransferase activity"/>
    <property type="evidence" value="ECO:0007669"/>
    <property type="project" value="InterPro"/>
</dbReference>
<reference evidence="15" key="1">
    <citation type="submission" date="2022-04" db="EMBL/GenBank/DDBJ databases">
        <title>Mucilaginibacter sp. RS28 isolated from freshwater.</title>
        <authorList>
            <person name="Ko S.-R."/>
        </authorList>
    </citation>
    <scope>NUCLEOTIDE SEQUENCE</scope>
    <source>
        <strain evidence="15">RS28</strain>
    </source>
</reference>
<evidence type="ECO:0000256" key="9">
    <source>
        <dbReference type="ARBA" id="ARBA00022989"/>
    </source>
</evidence>
<comment type="caution">
    <text evidence="15">The sequence shown here is derived from an EMBL/GenBank/DDBJ whole genome shotgun (WGS) entry which is preliminary data.</text>
</comment>
<evidence type="ECO:0000256" key="3">
    <source>
        <dbReference type="ARBA" id="ARBA00022676"/>
    </source>
</evidence>
<sequence>MKKAYLIMAHKNPRQLQRLVARLNDGHSGFFIHIDIKVDIAPFKEALKEFGNAICFIKRFDSKWGSYGTIEPFIEGLREVRKSAVGYERIMLISGQDYPIKSNEEMDEFFRSSPHSVFLNYFPIPNHQKWPGRDRGGLYRVDKYYFGSKKGELFRSRALNFLATYLPFLRRKMPNGMKPYTGQTWWTLDDYAMNYILDYHDQHPEYFRFHRHTFVADELYVQMIVGNSKDQRLLNSIENSERRFTIWHDERDAHPKFLRAEDIDAIMASDDFFARKFDDNIDSEIFDLIDERILLKNTAEAERVMV</sequence>
<evidence type="ECO:0000256" key="8">
    <source>
        <dbReference type="ARBA" id="ARBA00022968"/>
    </source>
</evidence>
<dbReference type="RefSeq" id="WP_245133105.1">
    <property type="nucleotide sequence ID" value="NZ_JALJEJ010000015.1"/>
</dbReference>
<name>A0A9X1X884_9SPHI</name>
<dbReference type="GO" id="GO:0050650">
    <property type="term" value="P:chondroitin sulfate proteoglycan biosynthetic process"/>
    <property type="evidence" value="ECO:0007669"/>
    <property type="project" value="TreeGrafter"/>
</dbReference>
<keyword evidence="12" id="KW-1015">Disulfide bond</keyword>
<evidence type="ECO:0000256" key="4">
    <source>
        <dbReference type="ARBA" id="ARBA00022679"/>
    </source>
</evidence>
<keyword evidence="7" id="KW-0256">Endoplasmic reticulum</keyword>
<keyword evidence="9" id="KW-1133">Transmembrane helix</keyword>
<evidence type="ECO:0000256" key="6">
    <source>
        <dbReference type="ARBA" id="ARBA00022723"/>
    </source>
</evidence>
<evidence type="ECO:0000256" key="2">
    <source>
        <dbReference type="ARBA" id="ARBA00004648"/>
    </source>
</evidence>
<dbReference type="PANTHER" id="PTHR46025:SF3">
    <property type="entry name" value="XYLOSYLTRANSFERASE OXT"/>
    <property type="match status" value="1"/>
</dbReference>
<evidence type="ECO:0000313" key="16">
    <source>
        <dbReference type="Proteomes" id="UP001139450"/>
    </source>
</evidence>
<keyword evidence="10" id="KW-0333">Golgi apparatus</keyword>
<keyword evidence="3" id="KW-0328">Glycosyltransferase</keyword>
<protein>
    <recommendedName>
        <fullName evidence="14">Peptide O-xylosyltransferase</fullName>
    </recommendedName>
</protein>
<keyword evidence="6" id="KW-0479">Metal-binding</keyword>
<evidence type="ECO:0000256" key="5">
    <source>
        <dbReference type="ARBA" id="ARBA00022692"/>
    </source>
</evidence>
<evidence type="ECO:0000256" key="14">
    <source>
        <dbReference type="ARBA" id="ARBA00042865"/>
    </source>
</evidence>
<keyword evidence="4" id="KW-0808">Transferase</keyword>
<keyword evidence="5" id="KW-0812">Transmembrane</keyword>
<proteinExistence type="predicted"/>
<organism evidence="15 16">
    <name type="scientific">Mucilaginibacter straminoryzae</name>
    <dbReference type="NCBI Taxonomy" id="2932774"/>
    <lineage>
        <taxon>Bacteria</taxon>
        <taxon>Pseudomonadati</taxon>
        <taxon>Bacteroidota</taxon>
        <taxon>Sphingobacteriia</taxon>
        <taxon>Sphingobacteriales</taxon>
        <taxon>Sphingobacteriaceae</taxon>
        <taxon>Mucilaginibacter</taxon>
    </lineage>
</organism>
<evidence type="ECO:0000256" key="11">
    <source>
        <dbReference type="ARBA" id="ARBA00023136"/>
    </source>
</evidence>
<dbReference type="InterPro" id="IPR043538">
    <property type="entry name" value="XYLT"/>
</dbReference>
<evidence type="ECO:0000256" key="7">
    <source>
        <dbReference type="ARBA" id="ARBA00022824"/>
    </source>
</evidence>
<dbReference type="GO" id="GO:0046872">
    <property type="term" value="F:metal ion binding"/>
    <property type="evidence" value="ECO:0007669"/>
    <property type="project" value="UniProtKB-KW"/>
</dbReference>
<evidence type="ECO:0000256" key="10">
    <source>
        <dbReference type="ARBA" id="ARBA00023034"/>
    </source>
</evidence>
<dbReference type="InterPro" id="IPR003406">
    <property type="entry name" value="Glyco_trans_14"/>
</dbReference>
<evidence type="ECO:0000256" key="13">
    <source>
        <dbReference type="ARBA" id="ARBA00023180"/>
    </source>
</evidence>
<dbReference type="GO" id="GO:0015012">
    <property type="term" value="P:heparan sulfate proteoglycan biosynthetic process"/>
    <property type="evidence" value="ECO:0007669"/>
    <property type="project" value="TreeGrafter"/>
</dbReference>
<dbReference type="Proteomes" id="UP001139450">
    <property type="component" value="Unassembled WGS sequence"/>
</dbReference>
<dbReference type="PANTHER" id="PTHR46025">
    <property type="entry name" value="XYLOSYLTRANSFERASE OXT"/>
    <property type="match status" value="1"/>
</dbReference>
<keyword evidence="16" id="KW-1185">Reference proteome</keyword>
<evidence type="ECO:0000256" key="12">
    <source>
        <dbReference type="ARBA" id="ARBA00023157"/>
    </source>
</evidence>
<keyword evidence="11" id="KW-0472">Membrane</keyword>
<dbReference type="AlphaFoldDB" id="A0A9X1X884"/>
<accession>A0A9X1X884</accession>
<dbReference type="GO" id="GO:0016020">
    <property type="term" value="C:membrane"/>
    <property type="evidence" value="ECO:0007669"/>
    <property type="project" value="InterPro"/>
</dbReference>
<dbReference type="EMBL" id="JALJEJ010000015">
    <property type="protein sequence ID" value="MCJ8211975.1"/>
    <property type="molecule type" value="Genomic_DNA"/>
</dbReference>
<dbReference type="Pfam" id="PF02485">
    <property type="entry name" value="Branch"/>
    <property type="match status" value="1"/>
</dbReference>
<gene>
    <name evidence="15" type="ORF">MUY27_19815</name>
</gene>